<dbReference type="AlphaFoldDB" id="A4VDA6"/>
<accession>A4VDA6</accession>
<evidence type="ECO:0000313" key="1">
    <source>
        <dbReference type="EMBL" id="EDK31512.2"/>
    </source>
</evidence>
<dbReference type="InParanoid" id="A4VDA6"/>
<dbReference type="InterPro" id="IPR032675">
    <property type="entry name" value="LRR_dom_sf"/>
</dbReference>
<dbReference type="GeneID" id="7836066"/>
<evidence type="ECO:0000313" key="2">
    <source>
        <dbReference type="Proteomes" id="UP000009168"/>
    </source>
</evidence>
<proteinExistence type="predicted"/>
<dbReference type="KEGG" id="tet:TTHERM_00410291"/>
<dbReference type="Proteomes" id="UP000009168">
    <property type="component" value="Unassembled WGS sequence"/>
</dbReference>
<name>A4VDA6_TETTS</name>
<dbReference type="SUPFAM" id="SSF52047">
    <property type="entry name" value="RNI-like"/>
    <property type="match status" value="1"/>
</dbReference>
<sequence>MGCQQSQMAQTKYINSQVVDKSFNGKLKVIQKDQEIFILHNTQTMVKNKDLIDFVEVLPKIDKLQKFTIAIENQEIESDGLIKCIKWLKSYPQINSLTLMLKNNEIESSFAQPFRSLIQKLPQLQNLYLDLESNRINSDTFLKLFNGQFAQNLKYLYLNFRDNDIDDEINYSMQFLSKSQIEEITINLEENQLETETICEIIQNFSSSLKKINLIFTCVYEGERIFEVLAEQFKVLINLEQLNIESNITRFEDVEKFILNMNECRSLSTISLKFKLNLPHEIAVNLIKQSILAIPSINLDLQNQQEFGSINIDQFLGVLKKKNLEQMIDIYRCLLLKKIFQKYNIQLIDWQSIFI</sequence>
<dbReference type="Gene3D" id="3.80.10.10">
    <property type="entry name" value="Ribonuclease Inhibitor"/>
    <property type="match status" value="1"/>
</dbReference>
<gene>
    <name evidence="1" type="ORF">TTHERM_00410291</name>
</gene>
<dbReference type="EMBL" id="GG662612">
    <property type="protein sequence ID" value="EDK31512.2"/>
    <property type="molecule type" value="Genomic_DNA"/>
</dbReference>
<reference evidence="2" key="1">
    <citation type="journal article" date="2006" name="PLoS Biol.">
        <title>Macronuclear genome sequence of the ciliate Tetrahymena thermophila, a model eukaryote.</title>
        <authorList>
            <person name="Eisen J.A."/>
            <person name="Coyne R.S."/>
            <person name="Wu M."/>
            <person name="Wu D."/>
            <person name="Thiagarajan M."/>
            <person name="Wortman J.R."/>
            <person name="Badger J.H."/>
            <person name="Ren Q."/>
            <person name="Amedeo P."/>
            <person name="Jones K.M."/>
            <person name="Tallon L.J."/>
            <person name="Delcher A.L."/>
            <person name="Salzberg S.L."/>
            <person name="Silva J.C."/>
            <person name="Haas B.J."/>
            <person name="Majoros W.H."/>
            <person name="Farzad M."/>
            <person name="Carlton J.M."/>
            <person name="Smith R.K. Jr."/>
            <person name="Garg J."/>
            <person name="Pearlman R.E."/>
            <person name="Karrer K.M."/>
            <person name="Sun L."/>
            <person name="Manning G."/>
            <person name="Elde N.C."/>
            <person name="Turkewitz A.P."/>
            <person name="Asai D.J."/>
            <person name="Wilkes D.E."/>
            <person name="Wang Y."/>
            <person name="Cai H."/>
            <person name="Collins K."/>
            <person name="Stewart B.A."/>
            <person name="Lee S.R."/>
            <person name="Wilamowska K."/>
            <person name="Weinberg Z."/>
            <person name="Ruzzo W.L."/>
            <person name="Wloga D."/>
            <person name="Gaertig J."/>
            <person name="Frankel J."/>
            <person name="Tsao C.-C."/>
            <person name="Gorovsky M.A."/>
            <person name="Keeling P.J."/>
            <person name="Waller R.F."/>
            <person name="Patron N.J."/>
            <person name="Cherry J.M."/>
            <person name="Stover N.A."/>
            <person name="Krieger C.J."/>
            <person name="del Toro C."/>
            <person name="Ryder H.F."/>
            <person name="Williamson S.C."/>
            <person name="Barbeau R.A."/>
            <person name="Hamilton E.P."/>
            <person name="Orias E."/>
        </authorList>
    </citation>
    <scope>NUCLEOTIDE SEQUENCE [LARGE SCALE GENOMIC DNA]</scope>
    <source>
        <strain evidence="2">SB210</strain>
    </source>
</reference>
<evidence type="ECO:0008006" key="3">
    <source>
        <dbReference type="Google" id="ProtNLM"/>
    </source>
</evidence>
<dbReference type="HOGENOM" id="CLU_1002821_0_0_1"/>
<protein>
    <recommendedName>
        <fullName evidence="3">Kinase domain protein</fullName>
    </recommendedName>
</protein>
<organism evidence="1 2">
    <name type="scientific">Tetrahymena thermophila (strain SB210)</name>
    <dbReference type="NCBI Taxonomy" id="312017"/>
    <lineage>
        <taxon>Eukaryota</taxon>
        <taxon>Sar</taxon>
        <taxon>Alveolata</taxon>
        <taxon>Ciliophora</taxon>
        <taxon>Intramacronucleata</taxon>
        <taxon>Oligohymenophorea</taxon>
        <taxon>Hymenostomatida</taxon>
        <taxon>Tetrahymenina</taxon>
        <taxon>Tetrahymenidae</taxon>
        <taxon>Tetrahymena</taxon>
    </lineage>
</organism>
<keyword evidence="2" id="KW-1185">Reference proteome</keyword>
<dbReference type="RefSeq" id="XP_001470920.2">
    <property type="nucleotide sequence ID" value="XM_001470870.2"/>
</dbReference>